<keyword evidence="19" id="KW-1185">Reference proteome</keyword>
<evidence type="ECO:0000256" key="5">
    <source>
        <dbReference type="ARBA" id="ARBA00022801"/>
    </source>
</evidence>
<dbReference type="PANTHER" id="PTHR47964">
    <property type="entry name" value="ATP-DEPENDENT DNA HELICASE HOMOLOG RECG, CHLOROPLASTIC"/>
    <property type="match status" value="1"/>
</dbReference>
<organism evidence="18 19">
    <name type="scientific">Parasutterella secunda</name>
    <dbReference type="NCBI Taxonomy" id="626947"/>
    <lineage>
        <taxon>Bacteria</taxon>
        <taxon>Pseudomonadati</taxon>
        <taxon>Pseudomonadota</taxon>
        <taxon>Betaproteobacteria</taxon>
        <taxon>Burkholderiales</taxon>
        <taxon>Sutterellaceae</taxon>
        <taxon>Parasutterella</taxon>
    </lineage>
</organism>
<dbReference type="NCBIfam" id="NF008166">
    <property type="entry name" value="PRK10917.1-4"/>
    <property type="match status" value="1"/>
</dbReference>
<dbReference type="InterPro" id="IPR012340">
    <property type="entry name" value="NA-bd_OB-fold"/>
</dbReference>
<dbReference type="NCBIfam" id="NF008168">
    <property type="entry name" value="PRK10917.2-2"/>
    <property type="match status" value="1"/>
</dbReference>
<evidence type="ECO:0000256" key="11">
    <source>
        <dbReference type="ARBA" id="ARBA00023235"/>
    </source>
</evidence>
<dbReference type="CDD" id="cd04488">
    <property type="entry name" value="RecG_wedge_OBF"/>
    <property type="match status" value="1"/>
</dbReference>
<dbReference type="InterPro" id="IPR004609">
    <property type="entry name" value="ATP-dep_DNA_helicase_RecG"/>
</dbReference>
<keyword evidence="4 15" id="KW-0227">DNA damage</keyword>
<evidence type="ECO:0000256" key="15">
    <source>
        <dbReference type="RuleBase" id="RU363016"/>
    </source>
</evidence>
<keyword evidence="9 15" id="KW-0233">DNA recombination</keyword>
<evidence type="ECO:0000313" key="18">
    <source>
        <dbReference type="EMBL" id="MBM6928015.1"/>
    </source>
</evidence>
<dbReference type="InterPro" id="IPR027417">
    <property type="entry name" value="P-loop_NTPase"/>
</dbReference>
<evidence type="ECO:0000259" key="17">
    <source>
        <dbReference type="PROSITE" id="PS51194"/>
    </source>
</evidence>
<dbReference type="SUPFAM" id="SSF50249">
    <property type="entry name" value="Nucleic acid-binding proteins"/>
    <property type="match status" value="1"/>
</dbReference>
<dbReference type="SUPFAM" id="SSF52540">
    <property type="entry name" value="P-loop containing nucleoside triphosphate hydrolases"/>
    <property type="match status" value="2"/>
</dbReference>
<keyword evidence="3 15" id="KW-0547">Nucleotide-binding</keyword>
<dbReference type="SMART" id="SM00487">
    <property type="entry name" value="DEXDc"/>
    <property type="match status" value="1"/>
</dbReference>
<keyword evidence="7 15" id="KW-0067">ATP-binding</keyword>
<gene>
    <name evidence="18" type="primary">recG</name>
    <name evidence="18" type="ORF">H5985_01830</name>
</gene>
<dbReference type="Pfam" id="PF17191">
    <property type="entry name" value="RecG_wedge"/>
    <property type="match status" value="1"/>
</dbReference>
<dbReference type="Gene3D" id="2.40.50.140">
    <property type="entry name" value="Nucleic acid-binding proteins"/>
    <property type="match status" value="1"/>
</dbReference>
<feature type="domain" description="Helicase ATP-binding" evidence="16">
    <location>
        <begin position="278"/>
        <end position="441"/>
    </location>
</feature>
<evidence type="ECO:0000256" key="6">
    <source>
        <dbReference type="ARBA" id="ARBA00022806"/>
    </source>
</evidence>
<evidence type="ECO:0000256" key="8">
    <source>
        <dbReference type="ARBA" id="ARBA00023125"/>
    </source>
</evidence>
<comment type="function">
    <text evidence="15">Plays a critical role in recombination and DNA repair. Helps process Holliday junction intermediates to mature products by catalyzing branch migration. Has replication fork regression activity, unwinds stalled or blocked replication forks to make a HJ that can be resolved. Has a DNA unwinding activity characteristic of a DNA helicase with 3'-5' polarity.</text>
</comment>
<feature type="domain" description="Helicase C-terminal" evidence="17">
    <location>
        <begin position="474"/>
        <end position="619"/>
    </location>
</feature>
<keyword evidence="5 15" id="KW-0378">Hydrolase</keyword>
<evidence type="ECO:0000256" key="9">
    <source>
        <dbReference type="ARBA" id="ARBA00023172"/>
    </source>
</evidence>
<dbReference type="Pfam" id="PF00271">
    <property type="entry name" value="Helicase_C"/>
    <property type="match status" value="1"/>
</dbReference>
<dbReference type="CDD" id="cd18811">
    <property type="entry name" value="SF2_C_RecG"/>
    <property type="match status" value="1"/>
</dbReference>
<dbReference type="NCBIfam" id="NF008165">
    <property type="entry name" value="PRK10917.1-3"/>
    <property type="match status" value="1"/>
</dbReference>
<evidence type="ECO:0000256" key="12">
    <source>
        <dbReference type="ARBA" id="ARBA00034617"/>
    </source>
</evidence>
<dbReference type="SMART" id="SM00490">
    <property type="entry name" value="HELICc"/>
    <property type="match status" value="1"/>
</dbReference>
<dbReference type="EMBL" id="JACJKX010000002">
    <property type="protein sequence ID" value="MBM6928015.1"/>
    <property type="molecule type" value="Genomic_DNA"/>
</dbReference>
<dbReference type="RefSeq" id="WP_205049617.1">
    <property type="nucleotide sequence ID" value="NZ_JACJKX010000002.1"/>
</dbReference>
<keyword evidence="6 15" id="KW-0347">Helicase</keyword>
<dbReference type="NCBIfam" id="TIGR00643">
    <property type="entry name" value="recG"/>
    <property type="match status" value="1"/>
</dbReference>
<evidence type="ECO:0000256" key="4">
    <source>
        <dbReference type="ARBA" id="ARBA00022763"/>
    </source>
</evidence>
<evidence type="ECO:0000256" key="13">
    <source>
        <dbReference type="ARBA" id="ARBA00034808"/>
    </source>
</evidence>
<dbReference type="InterPro" id="IPR001650">
    <property type="entry name" value="Helicase_C-like"/>
</dbReference>
<keyword evidence="11" id="KW-0413">Isomerase</keyword>
<dbReference type="Pfam" id="PF19833">
    <property type="entry name" value="RecG_dom3_C"/>
    <property type="match status" value="1"/>
</dbReference>
<protein>
    <recommendedName>
        <fullName evidence="2 15">ATP-dependent DNA helicase RecG</fullName>
        <ecNumber evidence="13 15">5.6.2.4</ecNumber>
    </recommendedName>
</protein>
<comment type="caution">
    <text evidence="18">The sequence shown here is derived from an EMBL/GenBank/DDBJ whole genome shotgun (WGS) entry which is preliminary data.</text>
</comment>
<dbReference type="EC" id="5.6.2.4" evidence="13 15"/>
<dbReference type="InterPro" id="IPR033454">
    <property type="entry name" value="RecG_wedge"/>
</dbReference>
<evidence type="ECO:0000256" key="2">
    <source>
        <dbReference type="ARBA" id="ARBA00017846"/>
    </source>
</evidence>
<reference evidence="18 19" key="1">
    <citation type="journal article" date="2021" name="Sci. Rep.">
        <title>The distribution of antibiotic resistance genes in chicken gut microbiota commensals.</title>
        <authorList>
            <person name="Juricova H."/>
            <person name="Matiasovicova J."/>
            <person name="Kubasova T."/>
            <person name="Cejkova D."/>
            <person name="Rychlik I."/>
        </authorList>
    </citation>
    <scope>NUCLEOTIDE SEQUENCE [LARGE SCALE GENOMIC DNA]</scope>
    <source>
        <strain evidence="18 19">An562</strain>
    </source>
</reference>
<comment type="catalytic activity">
    <reaction evidence="14 15">
        <text>ATP + H2O = ADP + phosphate + H(+)</text>
        <dbReference type="Rhea" id="RHEA:13065"/>
        <dbReference type="ChEBI" id="CHEBI:15377"/>
        <dbReference type="ChEBI" id="CHEBI:15378"/>
        <dbReference type="ChEBI" id="CHEBI:30616"/>
        <dbReference type="ChEBI" id="CHEBI:43474"/>
        <dbReference type="ChEBI" id="CHEBI:456216"/>
        <dbReference type="EC" id="5.6.2.4"/>
    </reaction>
</comment>
<dbReference type="InterPro" id="IPR045562">
    <property type="entry name" value="RecG_dom3_C"/>
</dbReference>
<dbReference type="NCBIfam" id="NF008163">
    <property type="entry name" value="PRK10917.1-1"/>
    <property type="match status" value="1"/>
</dbReference>
<dbReference type="PROSITE" id="PS51192">
    <property type="entry name" value="HELICASE_ATP_BIND_1"/>
    <property type="match status" value="1"/>
</dbReference>
<evidence type="ECO:0000256" key="3">
    <source>
        <dbReference type="ARBA" id="ARBA00022741"/>
    </source>
</evidence>
<dbReference type="InterPro" id="IPR014001">
    <property type="entry name" value="Helicase_ATP-bd"/>
</dbReference>
<keyword evidence="10 15" id="KW-0234">DNA repair</keyword>
<evidence type="ECO:0000256" key="10">
    <source>
        <dbReference type="ARBA" id="ARBA00023204"/>
    </source>
</evidence>
<sequence>MPMATYPRKKGEKLAPLSERLAKLGLNKDWDYVLHLPLRYEDETSLTPIARLEAGRTQQCEGEVIRCERIRRPSGEQLQAVVSDPTGSLYVRLLHFYPSQVKQLSVGQKVRLYGAVREGYFGLEMMHPKIRTALTGAALPTSLTPVYPAGEGITQTWLRKRIARALLDVEIKDLIPRPVLSELKLPTLSDALHFIHHPPVGASLEALQAKTDPAWIRLKFDELVAQQIALKYSRSLRSVYRAPQLAPELHPSTDRLFDQLPFSLTRAQVRVFDEIKSDMARIIPMNRLVQGDVGSGKTVIAALAATLCMDAGFQAALMAPTEILAEQHFEKISQWLKPLGIKIVWLAGKQKAKERSEALSSIASGEAQLVVGTHALIQDSVKFANLGLAIVDEQHRFGVAQRLALRQNHASLMPHLLMLSATPIPRTLAMSYLADLDISVIDELPAGRKPITTKLISLNRKNEVMSVINDQVRQGRQVYWVCPLIEESEKIDLTAATQTFEELRSYLPNLRIGLVHGALNAEEKQSVMQTFKDGQLDVLVATTVIEVGVDVPNATLMVIEHAERFGLAQLHQLRGRVGRGAEKSFCVLLYGELSETGRERLKVIRETNDGFEIARRDLEIRGPGEFLGARQSGVPLLRFADLETDAKLLESARDFADRWLREDSDNAKRHAKRWFSGYEEFLEA</sequence>
<dbReference type="GO" id="GO:0004386">
    <property type="term" value="F:helicase activity"/>
    <property type="evidence" value="ECO:0007669"/>
    <property type="project" value="UniProtKB-KW"/>
</dbReference>
<comment type="similarity">
    <text evidence="1 15">Belongs to the helicase family. RecG subfamily.</text>
</comment>
<dbReference type="InterPro" id="IPR047112">
    <property type="entry name" value="RecG/Mfd"/>
</dbReference>
<comment type="catalytic activity">
    <reaction evidence="12 15">
        <text>Couples ATP hydrolysis with the unwinding of duplex DNA by translocating in the 3'-5' direction.</text>
        <dbReference type="EC" id="5.6.2.4"/>
    </reaction>
</comment>
<keyword evidence="8" id="KW-0238">DNA-binding</keyword>
<dbReference type="PROSITE" id="PS51194">
    <property type="entry name" value="HELICASE_CTER"/>
    <property type="match status" value="1"/>
</dbReference>
<dbReference type="PANTHER" id="PTHR47964:SF1">
    <property type="entry name" value="ATP-DEPENDENT DNA HELICASE HOMOLOG RECG, CHLOROPLASTIC"/>
    <property type="match status" value="1"/>
</dbReference>
<dbReference type="Gene3D" id="3.40.50.300">
    <property type="entry name" value="P-loop containing nucleotide triphosphate hydrolases"/>
    <property type="match status" value="2"/>
</dbReference>
<proteinExistence type="inferred from homology"/>
<evidence type="ECO:0000256" key="1">
    <source>
        <dbReference type="ARBA" id="ARBA00007504"/>
    </source>
</evidence>
<dbReference type="CDD" id="cd17992">
    <property type="entry name" value="DEXHc_RecG"/>
    <property type="match status" value="1"/>
</dbReference>
<dbReference type="InterPro" id="IPR011545">
    <property type="entry name" value="DEAD/DEAH_box_helicase_dom"/>
</dbReference>
<dbReference type="Pfam" id="PF00270">
    <property type="entry name" value="DEAD"/>
    <property type="match status" value="1"/>
</dbReference>
<evidence type="ECO:0000259" key="16">
    <source>
        <dbReference type="PROSITE" id="PS51192"/>
    </source>
</evidence>
<dbReference type="Proteomes" id="UP000777002">
    <property type="component" value="Unassembled WGS sequence"/>
</dbReference>
<evidence type="ECO:0000256" key="7">
    <source>
        <dbReference type="ARBA" id="ARBA00022840"/>
    </source>
</evidence>
<evidence type="ECO:0000313" key="19">
    <source>
        <dbReference type="Proteomes" id="UP000777002"/>
    </source>
</evidence>
<evidence type="ECO:0000256" key="14">
    <source>
        <dbReference type="ARBA" id="ARBA00048988"/>
    </source>
</evidence>
<name>A0ABS2GQH0_9BURK</name>
<accession>A0ABS2GQH0</accession>